<name>A0AAE9XP18_9ENTE</name>
<evidence type="ECO:0008006" key="3">
    <source>
        <dbReference type="Google" id="ProtNLM"/>
    </source>
</evidence>
<accession>A0AAE9XP18</accession>
<sequence>MANTLEYSKIFQPVLDKQVVQESTTGWMEANAGQVKYNGGDEVKIPSMIMDGLGDYNRQTGYVDGDVTLTWDTHKLTQDRGRRFHLDAMEVDETNFVATAGSVMGEFQRTQVIPEIDAFRYSKIATLAKDAGNSRDIELTEANALDELFKDLATLEDKIGEQNNVIVTLSPLMIQLLASNERFKNLTSEAVLKQGGLDLRLTAVNGNALRKVASKLFKSKFVFQDGKTGGQEKGGFVTAEGAQDINWLITTQDAPIAVSKTDTVRVFDPLTNQSANAWRMDYRKFHDLWIPKNKLEKVYANFKPTVGG</sequence>
<dbReference type="AlphaFoldDB" id="A0AAE9XP18"/>
<dbReference type="EMBL" id="CP116508">
    <property type="protein sequence ID" value="WCG23678.1"/>
    <property type="molecule type" value="Genomic_DNA"/>
</dbReference>
<organism evidence="1 2">
    <name type="scientific">Vagococcus lutrae</name>
    <dbReference type="NCBI Taxonomy" id="81947"/>
    <lineage>
        <taxon>Bacteria</taxon>
        <taxon>Bacillati</taxon>
        <taxon>Bacillota</taxon>
        <taxon>Bacilli</taxon>
        <taxon>Lactobacillales</taxon>
        <taxon>Enterococcaceae</taxon>
        <taxon>Vagococcus</taxon>
    </lineage>
</organism>
<protein>
    <recommendedName>
        <fullName evidence="3">Major capsid protein</fullName>
    </recommendedName>
</protein>
<proteinExistence type="predicted"/>
<dbReference type="Proteomes" id="UP001179600">
    <property type="component" value="Plasmid pK204-1-A"/>
</dbReference>
<evidence type="ECO:0000313" key="1">
    <source>
        <dbReference type="EMBL" id="WCG23678.1"/>
    </source>
</evidence>
<dbReference type="RefSeq" id="WP_272163755.1">
    <property type="nucleotide sequence ID" value="NZ_CP116508.1"/>
</dbReference>
<gene>
    <name evidence="1" type="ORF">PML95_10145</name>
</gene>
<geneLocation type="plasmid" evidence="1 2">
    <name>pK204-1-A</name>
</geneLocation>
<reference evidence="1" key="1">
    <citation type="submission" date="2023-01" db="EMBL/GenBank/DDBJ databases">
        <title>Oxazolidinone resistance genes in florfenicol resistant enterococci from beef cattle and veal calves at slaughter.</title>
        <authorList>
            <person name="Biggel M."/>
        </authorList>
    </citation>
    <scope>NUCLEOTIDE SEQUENCE</scope>
    <source>
        <strain evidence="1">K204-1</strain>
        <plasmid evidence="1">pK204-1-A</plasmid>
    </source>
</reference>
<evidence type="ECO:0000313" key="2">
    <source>
        <dbReference type="Proteomes" id="UP001179600"/>
    </source>
</evidence>
<keyword evidence="1" id="KW-0614">Plasmid</keyword>